<evidence type="ECO:0000313" key="2">
    <source>
        <dbReference type="Proteomes" id="UP000596092"/>
    </source>
</evidence>
<evidence type="ECO:0000313" key="1">
    <source>
        <dbReference type="EMBL" id="QQG66335.1"/>
    </source>
</evidence>
<proteinExistence type="predicted"/>
<dbReference type="KEGG" id="dog:HP555_10890"/>
<dbReference type="EMBL" id="CP054140">
    <property type="protein sequence ID" value="QQG66335.1"/>
    <property type="molecule type" value="Genomic_DNA"/>
</dbReference>
<name>A0A7T6ARA7_9BACT</name>
<sequence length="87" mass="8722">MKTQPDNGKEAAIAEAINNLASEMRILTFGNASLTKSSPGAIEGLTMAVSDSGSGIASAIGDVATSLSDIADAINKLAEAVVESRGK</sequence>
<reference evidence="1 2" key="1">
    <citation type="submission" date="2020-05" db="EMBL/GenBank/DDBJ databases">
        <title>Complete genome of Desulfobulbus oligotrophicus.</title>
        <authorList>
            <person name="Podar M."/>
        </authorList>
    </citation>
    <scope>NUCLEOTIDE SEQUENCE [LARGE SCALE GENOMIC DNA]</scope>
    <source>
        <strain evidence="1 2">Prop6</strain>
    </source>
</reference>
<dbReference type="RefSeq" id="WP_199262401.1">
    <property type="nucleotide sequence ID" value="NZ_CP054140.1"/>
</dbReference>
<keyword evidence="2" id="KW-1185">Reference proteome</keyword>
<accession>A0A7T6ARA7</accession>
<dbReference type="AlphaFoldDB" id="A0A7T6ARA7"/>
<protein>
    <submittedName>
        <fullName evidence="1">Uncharacterized protein</fullName>
    </submittedName>
</protein>
<gene>
    <name evidence="1" type="ORF">HP555_10890</name>
</gene>
<dbReference type="Proteomes" id="UP000596092">
    <property type="component" value="Chromosome"/>
</dbReference>
<organism evidence="1 2">
    <name type="scientific">Desulfobulbus oligotrophicus</name>
    <dbReference type="NCBI Taxonomy" id="1909699"/>
    <lineage>
        <taxon>Bacteria</taxon>
        <taxon>Pseudomonadati</taxon>
        <taxon>Thermodesulfobacteriota</taxon>
        <taxon>Desulfobulbia</taxon>
        <taxon>Desulfobulbales</taxon>
        <taxon>Desulfobulbaceae</taxon>
        <taxon>Desulfobulbus</taxon>
    </lineage>
</organism>